<gene>
    <name evidence="1" type="ORF">GCM10007216_32930</name>
</gene>
<dbReference type="RefSeq" id="WP_062439754.1">
    <property type="nucleotide sequence ID" value="NZ_BMCJ01000006.1"/>
</dbReference>
<accession>A0ABQ1PMW0</accession>
<protein>
    <recommendedName>
        <fullName evidence="3">DUF2007 domain-containing protein</fullName>
    </recommendedName>
</protein>
<keyword evidence="2" id="KW-1185">Reference proteome</keyword>
<evidence type="ECO:0000313" key="2">
    <source>
        <dbReference type="Proteomes" id="UP000619534"/>
    </source>
</evidence>
<sequence length="85" mass="9896">MNFLVNWIDYLISSKKTFIYSTFSLKEYYKVVSKLKSSSIKYRVASNVHLSGNTGVTSNNYGNEYKFYVKREDKHKALEAIHSKS</sequence>
<reference evidence="2" key="1">
    <citation type="journal article" date="2019" name="Int. J. Syst. Evol. Microbiol.">
        <title>The Global Catalogue of Microorganisms (GCM) 10K type strain sequencing project: providing services to taxonomists for standard genome sequencing and annotation.</title>
        <authorList>
            <consortium name="The Broad Institute Genomics Platform"/>
            <consortium name="The Broad Institute Genome Sequencing Center for Infectious Disease"/>
            <person name="Wu L."/>
            <person name="Ma J."/>
        </authorList>
    </citation>
    <scope>NUCLEOTIDE SEQUENCE [LARGE SCALE GENOMIC DNA]</scope>
    <source>
        <strain evidence="2">CCM 7282</strain>
    </source>
</reference>
<evidence type="ECO:0008006" key="3">
    <source>
        <dbReference type="Google" id="ProtNLM"/>
    </source>
</evidence>
<name>A0ABQ1PMW0_9BACI</name>
<dbReference type="EMBL" id="BMCJ01000006">
    <property type="protein sequence ID" value="GGC99621.1"/>
    <property type="molecule type" value="Genomic_DNA"/>
</dbReference>
<organism evidence="1 2">
    <name type="scientific">Thalassobacillus devorans</name>
    <dbReference type="NCBI Taxonomy" id="279813"/>
    <lineage>
        <taxon>Bacteria</taxon>
        <taxon>Bacillati</taxon>
        <taxon>Bacillota</taxon>
        <taxon>Bacilli</taxon>
        <taxon>Bacillales</taxon>
        <taxon>Bacillaceae</taxon>
        <taxon>Thalassobacillus</taxon>
    </lineage>
</organism>
<proteinExistence type="predicted"/>
<dbReference type="Proteomes" id="UP000619534">
    <property type="component" value="Unassembled WGS sequence"/>
</dbReference>
<comment type="caution">
    <text evidence="1">The sequence shown here is derived from an EMBL/GenBank/DDBJ whole genome shotgun (WGS) entry which is preliminary data.</text>
</comment>
<evidence type="ECO:0000313" key="1">
    <source>
        <dbReference type="EMBL" id="GGC99621.1"/>
    </source>
</evidence>